<evidence type="ECO:0000256" key="12">
    <source>
        <dbReference type="ARBA" id="ARBA00064647"/>
    </source>
</evidence>
<dbReference type="GO" id="GO:0015078">
    <property type="term" value="F:proton transmembrane transporter activity"/>
    <property type="evidence" value="ECO:0007669"/>
    <property type="project" value="InterPro"/>
</dbReference>
<dbReference type="GO" id="GO:0045259">
    <property type="term" value="C:proton-transporting ATP synthase complex"/>
    <property type="evidence" value="ECO:0007669"/>
    <property type="project" value="UniProtKB-KW"/>
</dbReference>
<keyword evidence="3" id="KW-0813">Transport</keyword>
<keyword evidence="4" id="KW-0138">CF(0)</keyword>
<dbReference type="PANTHER" id="PTHR12441">
    <property type="entry name" value="ATP SYNTHASE COUPLING FACTOR 6, MITOCHONDRIAL"/>
    <property type="match status" value="1"/>
</dbReference>
<evidence type="ECO:0000256" key="10">
    <source>
        <dbReference type="ARBA" id="ARBA00029863"/>
    </source>
</evidence>
<dbReference type="PANTHER" id="PTHR12441:SF14">
    <property type="entry name" value="ATP SYNTHASE-COUPLING FACTOR 6, MITOCHONDRIAL"/>
    <property type="match status" value="1"/>
</dbReference>
<evidence type="ECO:0000313" key="16">
    <source>
        <dbReference type="Proteomes" id="UP001501920"/>
    </source>
</evidence>
<keyword evidence="6" id="KW-0999">Mitochondrion inner membrane</keyword>
<comment type="similarity">
    <text evidence="2">Belongs to the eukaryotic ATPase subunit F6 family.</text>
</comment>
<feature type="region of interest" description="Disordered" evidence="14">
    <location>
        <begin position="137"/>
        <end position="209"/>
    </location>
</feature>
<protein>
    <recommendedName>
        <fullName evidence="13">ATP synthase peripheral stalk subunit F6, mitochondrial</fullName>
    </recommendedName>
    <alternativeName>
        <fullName evidence="10">ATP synthase peripheral stalk subunit F6</fullName>
    </alternativeName>
</protein>
<dbReference type="Gene3D" id="1.10.246.110">
    <property type="entry name" value="Mitochondrial ATP synthase-coupling factor 6"/>
    <property type="match status" value="1"/>
</dbReference>
<evidence type="ECO:0000256" key="8">
    <source>
        <dbReference type="ARBA" id="ARBA00023128"/>
    </source>
</evidence>
<evidence type="ECO:0000256" key="13">
    <source>
        <dbReference type="ARBA" id="ARBA00073749"/>
    </source>
</evidence>
<dbReference type="GO" id="GO:0005743">
    <property type="term" value="C:mitochondrial inner membrane"/>
    <property type="evidence" value="ECO:0007669"/>
    <property type="project" value="UniProtKB-SubCell"/>
</dbReference>
<reference evidence="15" key="3">
    <citation type="submission" date="2025-09" db="UniProtKB">
        <authorList>
            <consortium name="Ensembl"/>
        </authorList>
    </citation>
    <scope>IDENTIFICATION</scope>
</reference>
<evidence type="ECO:0000256" key="5">
    <source>
        <dbReference type="ARBA" id="ARBA00022781"/>
    </source>
</evidence>
<comment type="function">
    <text evidence="11">Subunit F6, of the mitochondrial membrane ATP synthase complex (F(1)F(0) ATP synthase or Complex V) that produces ATP from ADP in the presence of a proton gradient across the membrane which is generated by electron transport complexes of the respiratory chain. ATP synthase complex consist of a soluble F(1) head domain - the catalytic core - and a membrane F(1) domain - the membrane proton channel. These two domains are linked by a central stalk rotating inside the F(1) region and a stationary peripheral stalk. During catalysis, ATP synthesis in the catalytic domain of F(1) is coupled via a rotary mechanism of the central stalk subunits to proton translocation. In vivo, can only synthesize ATP although its ATP hydrolase activity can be activated artificially in vitro. Part of the complex F(0) domain. Part of the complex F(0) domain and the peripheric stalk, which acts as a stator to hold the catalytic alpha(3)beta(3) subcomplex and subunit a/ATP6 static relative to the rotary elements.</text>
</comment>
<organism evidence="15 16">
    <name type="scientific">Pygocentrus nattereri</name>
    <name type="common">Red-bellied piranha</name>
    <dbReference type="NCBI Taxonomy" id="42514"/>
    <lineage>
        <taxon>Eukaryota</taxon>
        <taxon>Metazoa</taxon>
        <taxon>Chordata</taxon>
        <taxon>Craniata</taxon>
        <taxon>Vertebrata</taxon>
        <taxon>Euteleostomi</taxon>
        <taxon>Actinopterygii</taxon>
        <taxon>Neopterygii</taxon>
        <taxon>Teleostei</taxon>
        <taxon>Ostariophysi</taxon>
        <taxon>Characiformes</taxon>
        <taxon>Characoidei</taxon>
        <taxon>Pygocentrus</taxon>
    </lineage>
</organism>
<comment type="subcellular location">
    <subcellularLocation>
        <location evidence="1">Mitochondrion inner membrane</location>
    </subcellularLocation>
</comment>
<evidence type="ECO:0000256" key="9">
    <source>
        <dbReference type="ARBA" id="ARBA00023136"/>
    </source>
</evidence>
<proteinExistence type="inferred from homology"/>
<dbReference type="GeneTree" id="ENSGT00390000008902"/>
<evidence type="ECO:0000256" key="2">
    <source>
        <dbReference type="ARBA" id="ARBA00007346"/>
    </source>
</evidence>
<dbReference type="SUPFAM" id="SSF111357">
    <property type="entry name" value="Mitochondrial ATP synthase coupling factor 6"/>
    <property type="match status" value="1"/>
</dbReference>
<reference evidence="15" key="2">
    <citation type="submission" date="2025-08" db="UniProtKB">
        <authorList>
            <consortium name="Ensembl"/>
        </authorList>
    </citation>
    <scope>IDENTIFICATION</scope>
</reference>
<reference evidence="15 16" key="1">
    <citation type="submission" date="2020-10" db="EMBL/GenBank/DDBJ databases">
        <title>Pygocentrus nattereri (red-bellied piranha) genome, fPygNat1, primary haplotype.</title>
        <authorList>
            <person name="Myers G."/>
            <person name="Meyer A."/>
            <person name="Karagic N."/>
            <person name="Pippel M."/>
            <person name="Winkler S."/>
            <person name="Tracey A."/>
            <person name="Wood J."/>
            <person name="Formenti G."/>
            <person name="Howe K."/>
            <person name="Fedrigo O."/>
            <person name="Jarvis E.D."/>
        </authorList>
    </citation>
    <scope>NUCLEOTIDE SEQUENCE [LARGE SCALE GENOMIC DNA]</scope>
</reference>
<evidence type="ECO:0000256" key="6">
    <source>
        <dbReference type="ARBA" id="ARBA00022792"/>
    </source>
</evidence>
<evidence type="ECO:0000256" key="3">
    <source>
        <dbReference type="ARBA" id="ARBA00022448"/>
    </source>
</evidence>
<dbReference type="Proteomes" id="UP001501920">
    <property type="component" value="Chromosome 12"/>
</dbReference>
<name>A0AAR2L468_PYGNA</name>
<evidence type="ECO:0000256" key="14">
    <source>
        <dbReference type="SAM" id="MobiDB-lite"/>
    </source>
</evidence>
<evidence type="ECO:0000256" key="7">
    <source>
        <dbReference type="ARBA" id="ARBA00023065"/>
    </source>
</evidence>
<dbReference type="InterPro" id="IPR036204">
    <property type="entry name" value="ATP_synth_f6_sf_mt"/>
</dbReference>
<accession>A0AAR2L468</accession>
<dbReference type="InterPro" id="IPR008387">
    <property type="entry name" value="ATP_synth_f6_mt"/>
</dbReference>
<keyword evidence="8" id="KW-0496">Mitochondrion</keyword>
<evidence type="ECO:0000313" key="15">
    <source>
        <dbReference type="Ensembl" id="ENSPNAP00000071398.1"/>
    </source>
</evidence>
<evidence type="ECO:0000256" key="1">
    <source>
        <dbReference type="ARBA" id="ARBA00004273"/>
    </source>
</evidence>
<dbReference type="AlphaFoldDB" id="A0AAR2L468"/>
<dbReference type="GO" id="GO:0015986">
    <property type="term" value="P:proton motive force-driven ATP synthesis"/>
    <property type="evidence" value="ECO:0007669"/>
    <property type="project" value="InterPro"/>
</dbReference>
<keyword evidence="7" id="KW-0406">Ion transport</keyword>
<keyword evidence="5" id="KW-0375">Hydrogen ion transport</keyword>
<dbReference type="Pfam" id="PF05511">
    <property type="entry name" value="ATP-synt_F6"/>
    <property type="match status" value="1"/>
</dbReference>
<evidence type="ECO:0000256" key="4">
    <source>
        <dbReference type="ARBA" id="ARBA00022547"/>
    </source>
</evidence>
<sequence length="538" mass="56843">MAAPFLRLGRLSEQRLRMESSFGTLRGTPNVVNFNTKAGNPKKPIRYTSIKKAKPKTIIDIGKLLLQRANDATVNKQSVIADAALKAATQTAKLAALSDLSAADASTQKAPSAPSSSAAESVTLVAAGFVDATSKTSDALKPPVLSSPSVKGEPTATKKIPPEESGSLGLSPPFGTSFKATRGEMEESPQKTAHKNTGTFTAPPEAVSDADPIDVTYSEDVDPVSDFNDIEVASKEPSVGVLSNTDTVTAEIVGSQSISAADIHATPEVLIPEISPAGYSSTKATPTAEGVEIIHALDDATSPLSLSSEHVPSKVEVTQTQMQDVRPLTSATPADLACYASSSKIISEEIAPEITPEAKVSPHAVLEHAMTEHGVDFDSAKAVSPDSISRVIPVGRAHQHNTAEIPGDSSSRAEERVAMAGRVLNLTPETVFEASVAQSPEPVKGEFAEDGLKTEGEEAVKESLEAKLDPVKRLFLDKIREYSTKSKACNGLVDAGPEYERGFSEELTKLQRLYGNGDLTAFPEFKFPEPVLDEISSK</sequence>
<keyword evidence="16" id="KW-1185">Reference proteome</keyword>
<evidence type="ECO:0000256" key="11">
    <source>
        <dbReference type="ARBA" id="ARBA00059339"/>
    </source>
</evidence>
<gene>
    <name evidence="15" type="primary">NDUFV3</name>
</gene>
<comment type="subunit">
    <text evidence="12">Component of the ATP synthase complex composed at least of ATP5F1A/subunit alpha, ATP5F1B/subunit beta, ATP5MC1/subunit c (homooctomer), MT-ATP6/subunit a, MT-ATP8/subunit 8, ATP5ME/subunit e, ATP5MF/subunit f, ATP5MG/subunit g, ATP5MK/subunit k, ATP5MJ/subunit j, ATP5F1C/subunit gamma, ATP5F1D/subunit delta, ATP5F1E/subunit epsilon, ATP5PF/subunit F6, ATP5PB/subunit b, ATP5PD/subunit d, ATP5PO/subunit OSCP. ATP synthase complex consists of a soluble F(1) head domain (subunits alpha(3) and beta(3)) - the catalytic core - and a membrane F(0) domain - the membrane proton channel (subunits c, a, 8, e, f, g, k and j). These two domains are linked by a central stalk (subunits gamma, delta, and epsilon) rotating inside the F1 region and a stationary peripheral stalk (subunits F6, b, d, and OSCP).</text>
</comment>
<keyword evidence="9" id="KW-0472">Membrane</keyword>
<dbReference type="FunFam" id="1.10.246.110:FF:000001">
    <property type="entry name" value="ATP synthase-coupling factor 6, mitochondrial"/>
    <property type="match status" value="1"/>
</dbReference>
<dbReference type="Ensembl" id="ENSPNAT00000041449.1">
    <property type="protein sequence ID" value="ENSPNAP00000071398.1"/>
    <property type="gene ID" value="ENSPNAG00000025611.2"/>
</dbReference>